<protein>
    <submittedName>
        <fullName evidence="1">Uncharacterized protein</fullName>
    </submittedName>
</protein>
<reference evidence="2 4" key="2">
    <citation type="submission" date="2018-03" db="EMBL/GenBank/DDBJ databases">
        <authorList>
            <person name="Fogelqvist J."/>
        </authorList>
    </citation>
    <scope>NUCLEOTIDE SEQUENCE [LARGE SCALE GENOMIC DNA]</scope>
</reference>
<keyword evidence="3" id="KW-1185">Reference proteome</keyword>
<organism evidence="1 3">
    <name type="scientific">Plasmodiophora brassicae</name>
    <name type="common">Clubroot disease agent</name>
    <dbReference type="NCBI Taxonomy" id="37360"/>
    <lineage>
        <taxon>Eukaryota</taxon>
        <taxon>Sar</taxon>
        <taxon>Rhizaria</taxon>
        <taxon>Endomyxa</taxon>
        <taxon>Phytomyxea</taxon>
        <taxon>Plasmodiophorida</taxon>
        <taxon>Plasmodiophoridae</taxon>
        <taxon>Plasmodiophora</taxon>
    </lineage>
</organism>
<dbReference type="Gene3D" id="3.40.30.10">
    <property type="entry name" value="Glutaredoxin"/>
    <property type="match status" value="1"/>
</dbReference>
<dbReference type="EMBL" id="OVEO01000012">
    <property type="protein sequence ID" value="SPQ99445.1"/>
    <property type="molecule type" value="Genomic_DNA"/>
</dbReference>
<proteinExistence type="predicted"/>
<dbReference type="EMBL" id="CDSF01000110">
    <property type="protein sequence ID" value="CEP01152.1"/>
    <property type="molecule type" value="Genomic_DNA"/>
</dbReference>
<dbReference type="AlphaFoldDB" id="A0A0G4J0Z0"/>
<sequence>MSTNVQDVGEARVDPTQIKEGHMQLKQLPHDLHPKLRTLQDADFDWQGLCDRHSDVIVLVILSTQCQESIDSLDHLSYLVDEFPEKMVLLGITEEADCDALRQFVREHESQMKFQLLMDPSGDLCNRLRNVCEVSWKTPLALVIQKDGRTIDWFGKPRKPGLETSLRQVVGVAHEPSRPSGHPSTWPVEILSHMSVQELKAILRENGVEKIQGITEKRELIDEIRHLKAR</sequence>
<evidence type="ECO:0000313" key="3">
    <source>
        <dbReference type="Proteomes" id="UP000039324"/>
    </source>
</evidence>
<gene>
    <name evidence="1" type="ORF">PBRA_008464</name>
    <name evidence="2" type="ORF">PLBR_LOCUS6660</name>
</gene>
<dbReference type="SUPFAM" id="SSF52833">
    <property type="entry name" value="Thioredoxin-like"/>
    <property type="match status" value="1"/>
</dbReference>
<dbReference type="InterPro" id="IPR036249">
    <property type="entry name" value="Thioredoxin-like_sf"/>
</dbReference>
<name>A0A0G4J0Z0_PLABS</name>
<evidence type="ECO:0000313" key="1">
    <source>
        <dbReference type="EMBL" id="CEP01152.1"/>
    </source>
</evidence>
<keyword evidence="2" id="KW-0496">Mitochondrion</keyword>
<reference evidence="1 3" key="1">
    <citation type="submission" date="2015-02" db="EMBL/GenBank/DDBJ databases">
        <authorList>
            <person name="Chooi Y.-H."/>
        </authorList>
    </citation>
    <scope>NUCLEOTIDE SEQUENCE [LARGE SCALE GENOMIC DNA]</scope>
    <source>
        <strain evidence="1">E3</strain>
    </source>
</reference>
<evidence type="ECO:0000313" key="4">
    <source>
        <dbReference type="Proteomes" id="UP000290189"/>
    </source>
</evidence>
<evidence type="ECO:0000313" key="2">
    <source>
        <dbReference type="EMBL" id="SPQ99445.1"/>
    </source>
</evidence>
<accession>A0A0G4J0Z0</accession>
<geneLocation type="mitochondrion" evidence="2"/>
<dbReference type="Proteomes" id="UP000290189">
    <property type="component" value="Unassembled WGS sequence"/>
</dbReference>
<dbReference type="Proteomes" id="UP000039324">
    <property type="component" value="Unassembled WGS sequence"/>
</dbReference>